<dbReference type="Gene3D" id="3.30.420.10">
    <property type="entry name" value="Ribonuclease H-like superfamily/Ribonuclease H"/>
    <property type="match status" value="1"/>
</dbReference>
<dbReference type="GO" id="GO:0003676">
    <property type="term" value="F:nucleic acid binding"/>
    <property type="evidence" value="ECO:0007669"/>
    <property type="project" value="InterPro"/>
</dbReference>
<organism evidence="2 3">
    <name type="scientific">Psychromonas ingrahamii (strain DSM 17664 / CCUG 51855 / 37)</name>
    <dbReference type="NCBI Taxonomy" id="357804"/>
    <lineage>
        <taxon>Bacteria</taxon>
        <taxon>Pseudomonadati</taxon>
        <taxon>Pseudomonadota</taxon>
        <taxon>Gammaproteobacteria</taxon>
        <taxon>Alteromonadales</taxon>
        <taxon>Psychromonadaceae</taxon>
        <taxon>Psychromonas</taxon>
    </lineage>
</organism>
<dbReference type="AlphaFoldDB" id="A1T0U3"/>
<dbReference type="eggNOG" id="COG3335">
    <property type="taxonomic scope" value="Bacteria"/>
</dbReference>
<evidence type="ECO:0000313" key="3">
    <source>
        <dbReference type="Proteomes" id="UP000000639"/>
    </source>
</evidence>
<evidence type="ECO:0000259" key="1">
    <source>
        <dbReference type="Pfam" id="PF13358"/>
    </source>
</evidence>
<protein>
    <submittedName>
        <fullName evidence="2">ISSod10, transposase OrfB</fullName>
    </submittedName>
</protein>
<reference evidence="2 3" key="1">
    <citation type="submission" date="2007-01" db="EMBL/GenBank/DDBJ databases">
        <title>Complete sequence of Psychromonas ingrahamii 37.</title>
        <authorList>
            <consortium name="US DOE Joint Genome Institute"/>
            <person name="Copeland A."/>
            <person name="Lucas S."/>
            <person name="Lapidus A."/>
            <person name="Barry K."/>
            <person name="Detter J.C."/>
            <person name="Glavina del Rio T."/>
            <person name="Hammon N."/>
            <person name="Israni S."/>
            <person name="Dalin E."/>
            <person name="Tice H."/>
            <person name="Pitluck S."/>
            <person name="Thompson L.S."/>
            <person name="Brettin T."/>
            <person name="Bruce D."/>
            <person name="Han C."/>
            <person name="Tapia R."/>
            <person name="Schmutz J."/>
            <person name="Larimer F."/>
            <person name="Land M."/>
            <person name="Hauser L."/>
            <person name="Kyrpides N."/>
            <person name="Ivanova N."/>
            <person name="Staley J."/>
            <person name="Richardson P."/>
        </authorList>
    </citation>
    <scope>NUCLEOTIDE SEQUENCE [LARGE SCALE GENOMIC DNA]</scope>
    <source>
        <strain evidence="2 3">37</strain>
    </source>
</reference>
<keyword evidence="3" id="KW-1185">Reference proteome</keyword>
<feature type="domain" description="Tc1-like transposase DDE" evidence="1">
    <location>
        <begin position="2"/>
        <end position="140"/>
    </location>
</feature>
<dbReference type="InterPro" id="IPR036397">
    <property type="entry name" value="RNaseH_sf"/>
</dbReference>
<dbReference type="Proteomes" id="UP000000639">
    <property type="component" value="Chromosome"/>
</dbReference>
<gene>
    <name evidence="2" type="ordered locus">Ping_3681</name>
</gene>
<name>A1T0U3_PSYIN</name>
<dbReference type="NCBIfam" id="NF033545">
    <property type="entry name" value="transpos_IS630"/>
    <property type="match status" value="1"/>
</dbReference>
<dbReference type="Pfam" id="PF13358">
    <property type="entry name" value="DDE_3"/>
    <property type="match status" value="1"/>
</dbReference>
<dbReference type="InterPro" id="IPR047655">
    <property type="entry name" value="Transpos_IS630-like"/>
</dbReference>
<proteinExistence type="predicted"/>
<dbReference type="EMBL" id="CP000510">
    <property type="protein sequence ID" value="ABM05358.1"/>
    <property type="molecule type" value="Genomic_DNA"/>
</dbReference>
<dbReference type="STRING" id="357804.Ping_3681"/>
<sequence>MDVWFQDEARFGQQNTTTRVWATKGSRPRVIRQQQFISTHIYGAVCPSTGQTEALISPILSMEMMEKHLQQISYATPAGRHALVVMDCASWHSNKTAIKFDNLTIMHLPPYSPELNPIEQVWAWLRDNDLANFAFKNYEDIVDQVSRGWNNFRHQVDHVKSLCQRDWANLITN</sequence>
<dbReference type="HOGENOM" id="CLU_056788_6_1_6"/>
<evidence type="ECO:0000313" key="2">
    <source>
        <dbReference type="EMBL" id="ABM05358.1"/>
    </source>
</evidence>
<dbReference type="InterPro" id="IPR038717">
    <property type="entry name" value="Tc1-like_DDE_dom"/>
</dbReference>
<accession>A1T0U3</accession>
<dbReference type="KEGG" id="pin:Ping_3681"/>